<protein>
    <submittedName>
        <fullName evidence="1">Uncharacterized protein</fullName>
    </submittedName>
</protein>
<sequence>MCKLLLHVSLRCDCMFCPLAEAFDSQENAGNYPHFGTNMPANSDEFWMDVEEPCDTVERDEHEHYVRCENIPGIFDFRNEWCGEKEAGIGDRLCDDCEKTCRPKWLEVYSKETVPKKIRGVAMKEGGGIGEEEEAGDKAETPGDEQEEIVDNQEDTVDRKGKGKAVDQSTN</sequence>
<evidence type="ECO:0000313" key="1">
    <source>
        <dbReference type="EMBL" id="KAJ8126101.1"/>
    </source>
</evidence>
<dbReference type="Proteomes" id="UP001153332">
    <property type="component" value="Unassembled WGS sequence"/>
</dbReference>
<organism evidence="1 2">
    <name type="scientific">Lasiodiplodia mahajangana</name>
    <dbReference type="NCBI Taxonomy" id="1108764"/>
    <lineage>
        <taxon>Eukaryota</taxon>
        <taxon>Fungi</taxon>
        <taxon>Dikarya</taxon>
        <taxon>Ascomycota</taxon>
        <taxon>Pezizomycotina</taxon>
        <taxon>Dothideomycetes</taxon>
        <taxon>Dothideomycetes incertae sedis</taxon>
        <taxon>Botryosphaeriales</taxon>
        <taxon>Botryosphaeriaceae</taxon>
        <taxon>Lasiodiplodia</taxon>
    </lineage>
</organism>
<evidence type="ECO:0000313" key="2">
    <source>
        <dbReference type="Proteomes" id="UP001153332"/>
    </source>
</evidence>
<keyword evidence="2" id="KW-1185">Reference proteome</keyword>
<name>A0ACC2JF81_9PEZI</name>
<comment type="caution">
    <text evidence="1">The sequence shown here is derived from an EMBL/GenBank/DDBJ whole genome shotgun (WGS) entry which is preliminary data.</text>
</comment>
<accession>A0ACC2JF81</accession>
<dbReference type="EMBL" id="JAPUUL010002020">
    <property type="protein sequence ID" value="KAJ8126101.1"/>
    <property type="molecule type" value="Genomic_DNA"/>
</dbReference>
<proteinExistence type="predicted"/>
<reference evidence="1" key="1">
    <citation type="submission" date="2022-12" db="EMBL/GenBank/DDBJ databases">
        <title>Genome Sequence of Lasiodiplodia mahajangana.</title>
        <authorList>
            <person name="Buettner E."/>
        </authorList>
    </citation>
    <scope>NUCLEOTIDE SEQUENCE</scope>
    <source>
        <strain evidence="1">VT137</strain>
    </source>
</reference>
<gene>
    <name evidence="1" type="ORF">O1611_g7537</name>
</gene>